<dbReference type="Gene3D" id="3.60.15.10">
    <property type="entry name" value="Ribonuclease Z/Hydroxyacylglutathione hydrolase-like"/>
    <property type="match status" value="1"/>
</dbReference>
<dbReference type="InterPro" id="IPR036866">
    <property type="entry name" value="RibonucZ/Hydroxyglut_hydro"/>
</dbReference>
<dbReference type="GO" id="GO:0017001">
    <property type="term" value="P:antibiotic catabolic process"/>
    <property type="evidence" value="ECO:0007669"/>
    <property type="project" value="UniProtKB-ARBA"/>
</dbReference>
<dbReference type="STRING" id="658218.SAMN05216562_1580"/>
<protein>
    <submittedName>
        <fullName evidence="4">Glyoxylase, beta-lactamase superfamily II</fullName>
    </submittedName>
</protein>
<gene>
    <name evidence="4" type="ORF">SAMN05216562_1580</name>
</gene>
<dbReference type="RefSeq" id="WP_091386739.1">
    <property type="nucleotide sequence ID" value="NZ_FNQO01000001.1"/>
</dbReference>
<evidence type="ECO:0000313" key="5">
    <source>
        <dbReference type="Proteomes" id="UP000198658"/>
    </source>
</evidence>
<dbReference type="SUPFAM" id="SSF56281">
    <property type="entry name" value="Metallo-hydrolase/oxidoreductase"/>
    <property type="match status" value="1"/>
</dbReference>
<proteinExistence type="inferred from homology"/>
<evidence type="ECO:0000313" key="4">
    <source>
        <dbReference type="EMBL" id="SDZ99322.1"/>
    </source>
</evidence>
<dbReference type="SMART" id="SM00849">
    <property type="entry name" value="Lactamase_B"/>
    <property type="match status" value="1"/>
</dbReference>
<dbReference type="CDD" id="cd16282">
    <property type="entry name" value="metallo-hydrolase-like_MBL-fold"/>
    <property type="match status" value="1"/>
</dbReference>
<name>A0A1H3XL50_9GAMM</name>
<feature type="signal peptide" evidence="2">
    <location>
        <begin position="1"/>
        <end position="21"/>
    </location>
</feature>
<dbReference type="Proteomes" id="UP000198658">
    <property type="component" value="Unassembled WGS sequence"/>
</dbReference>
<feature type="domain" description="Metallo-beta-lactamase" evidence="3">
    <location>
        <begin position="46"/>
        <end position="229"/>
    </location>
</feature>
<accession>A0A1H3XL50</accession>
<dbReference type="OrthoDB" id="9769598at2"/>
<reference evidence="5" key="1">
    <citation type="submission" date="2016-10" db="EMBL/GenBank/DDBJ databases">
        <authorList>
            <person name="Varghese N."/>
            <person name="Submissions S."/>
        </authorList>
    </citation>
    <scope>NUCLEOTIDE SEQUENCE [LARGE SCALE GENOMIC DNA]</scope>
    <source>
        <strain evidence="5">CGMCC 1.10657</strain>
    </source>
</reference>
<dbReference type="AlphaFoldDB" id="A0A1H3XL50"/>
<organism evidence="4 5">
    <name type="scientific">Microbulbifer marinus</name>
    <dbReference type="NCBI Taxonomy" id="658218"/>
    <lineage>
        <taxon>Bacteria</taxon>
        <taxon>Pseudomonadati</taxon>
        <taxon>Pseudomonadota</taxon>
        <taxon>Gammaproteobacteria</taxon>
        <taxon>Cellvibrionales</taxon>
        <taxon>Microbulbiferaceae</taxon>
        <taxon>Microbulbifer</taxon>
    </lineage>
</organism>
<evidence type="ECO:0000259" key="3">
    <source>
        <dbReference type="SMART" id="SM00849"/>
    </source>
</evidence>
<dbReference type="InterPro" id="IPR001279">
    <property type="entry name" value="Metallo-B-lactamas"/>
</dbReference>
<keyword evidence="2" id="KW-0732">Signal</keyword>
<comment type="similarity">
    <text evidence="1">Belongs to the metallo-beta-lactamase superfamily. Class-B beta-lactamase family.</text>
</comment>
<evidence type="ECO:0000256" key="2">
    <source>
        <dbReference type="SAM" id="SignalP"/>
    </source>
</evidence>
<evidence type="ECO:0000256" key="1">
    <source>
        <dbReference type="ARBA" id="ARBA00005250"/>
    </source>
</evidence>
<keyword evidence="5" id="KW-1185">Reference proteome</keyword>
<dbReference type="Pfam" id="PF00753">
    <property type="entry name" value="Lactamase_B"/>
    <property type="match status" value="1"/>
</dbReference>
<sequence>MKTMYRACLLIACLLPFAAGADDRFAKVEISSEKVADGLYMLQGAGGNIAVLVGQDGTFMVDDQYAPLSAKIQKAVAELTDEPLRFVINTHWHADHTGGNEHFGKAPALIVAHENVRKRMSTEQFIETFKRKVEPSPAAALPVITFTDATTFHWNGETVRVQHVDRAHTDGDAIVHFNRANVIHMGDTFFNGNYPFIDLSSGGSVDGVVATMDQVLGMANDKTRIIPGHGPLSDRAELQKQRDMLVELRGRIQKLIDAGNSRADVIAARPTKDYDAEYGQGFMKPDLWTGIVYDSLTAKN</sequence>
<dbReference type="EMBL" id="FNQO01000001">
    <property type="protein sequence ID" value="SDZ99322.1"/>
    <property type="molecule type" value="Genomic_DNA"/>
</dbReference>
<dbReference type="PANTHER" id="PTHR42951">
    <property type="entry name" value="METALLO-BETA-LACTAMASE DOMAIN-CONTAINING"/>
    <property type="match status" value="1"/>
</dbReference>
<dbReference type="PANTHER" id="PTHR42951:SF4">
    <property type="entry name" value="ACYL-COENZYME A THIOESTERASE MBLAC2"/>
    <property type="match status" value="1"/>
</dbReference>
<dbReference type="InterPro" id="IPR050855">
    <property type="entry name" value="NDM-1-like"/>
</dbReference>
<feature type="chain" id="PRO_5011479253" evidence="2">
    <location>
        <begin position="22"/>
        <end position="300"/>
    </location>
</feature>